<dbReference type="EMBL" id="OC867784">
    <property type="protein sequence ID" value="CAD7633700.1"/>
    <property type="molecule type" value="Genomic_DNA"/>
</dbReference>
<evidence type="ECO:0000259" key="1">
    <source>
        <dbReference type="Pfam" id="PF02931"/>
    </source>
</evidence>
<dbReference type="Pfam" id="PF02931">
    <property type="entry name" value="Neur_chan_LBD"/>
    <property type="match status" value="1"/>
</dbReference>
<dbReference type="InterPro" id="IPR006202">
    <property type="entry name" value="Neur_chan_lig-bd"/>
</dbReference>
<gene>
    <name evidence="2" type="ORF">OSB1V03_LOCUS14096</name>
</gene>
<dbReference type="EMBL" id="CAJPIZ010013209">
    <property type="protein sequence ID" value="CAG2114130.1"/>
    <property type="molecule type" value="Genomic_DNA"/>
</dbReference>
<dbReference type="SUPFAM" id="SSF63712">
    <property type="entry name" value="Nicotinic receptor ligand binding domain-like"/>
    <property type="match status" value="1"/>
</dbReference>
<dbReference type="InterPro" id="IPR036734">
    <property type="entry name" value="Neur_chan_lig-bd_sf"/>
</dbReference>
<feature type="domain" description="Neurotransmitter-gated ion-channel ligand-binding" evidence="1">
    <location>
        <begin position="23"/>
        <end position="64"/>
    </location>
</feature>
<sequence length="119" mass="13775">QSLGYVFTPALRPLITQLIAKRRCEWVDTNLRWNTSDYGGIQDLRITPEKIWKPDILMYNSYDGFALDLRLSSEDGGDISTYIANGEWVLMGQYTVYRQYEPCYTMPVVQSLMSTLHLP</sequence>
<accession>A0A7R9L230</accession>
<dbReference type="AlphaFoldDB" id="A0A7R9L230"/>
<dbReference type="GO" id="GO:0016020">
    <property type="term" value="C:membrane"/>
    <property type="evidence" value="ECO:0007669"/>
    <property type="project" value="InterPro"/>
</dbReference>
<evidence type="ECO:0000313" key="2">
    <source>
        <dbReference type="EMBL" id="CAD7633700.1"/>
    </source>
</evidence>
<dbReference type="OrthoDB" id="6503597at2759"/>
<dbReference type="Proteomes" id="UP000759131">
    <property type="component" value="Unassembled WGS sequence"/>
</dbReference>
<protein>
    <recommendedName>
        <fullName evidence="1">Neurotransmitter-gated ion-channel ligand-binding domain-containing protein</fullName>
    </recommendedName>
</protein>
<organism evidence="2">
    <name type="scientific">Medioppia subpectinata</name>
    <dbReference type="NCBI Taxonomy" id="1979941"/>
    <lineage>
        <taxon>Eukaryota</taxon>
        <taxon>Metazoa</taxon>
        <taxon>Ecdysozoa</taxon>
        <taxon>Arthropoda</taxon>
        <taxon>Chelicerata</taxon>
        <taxon>Arachnida</taxon>
        <taxon>Acari</taxon>
        <taxon>Acariformes</taxon>
        <taxon>Sarcoptiformes</taxon>
        <taxon>Oribatida</taxon>
        <taxon>Brachypylina</taxon>
        <taxon>Oppioidea</taxon>
        <taxon>Oppiidae</taxon>
        <taxon>Medioppia</taxon>
    </lineage>
</organism>
<reference evidence="2" key="1">
    <citation type="submission" date="2020-11" db="EMBL/GenBank/DDBJ databases">
        <authorList>
            <person name="Tran Van P."/>
        </authorList>
    </citation>
    <scope>NUCLEOTIDE SEQUENCE</scope>
</reference>
<evidence type="ECO:0000313" key="3">
    <source>
        <dbReference type="Proteomes" id="UP000759131"/>
    </source>
</evidence>
<keyword evidence="3" id="KW-1185">Reference proteome</keyword>
<dbReference type="GO" id="GO:0005230">
    <property type="term" value="F:extracellular ligand-gated monoatomic ion channel activity"/>
    <property type="evidence" value="ECO:0007669"/>
    <property type="project" value="InterPro"/>
</dbReference>
<proteinExistence type="predicted"/>
<feature type="non-terminal residue" evidence="2">
    <location>
        <position position="119"/>
    </location>
</feature>
<name>A0A7R9L230_9ACAR</name>
<dbReference type="Gene3D" id="2.70.170.10">
    <property type="entry name" value="Neurotransmitter-gated ion-channel ligand-binding domain"/>
    <property type="match status" value="1"/>
</dbReference>